<proteinExistence type="predicted"/>
<dbReference type="Proteomes" id="UP000243217">
    <property type="component" value="Unassembled WGS sequence"/>
</dbReference>
<reference evidence="1 2" key="1">
    <citation type="journal article" date="2014" name="Genome Biol. Evol.">
        <title>The secreted proteins of Achlya hypogyna and Thraustotheca clavata identify the ancestral oomycete secretome and reveal gene acquisitions by horizontal gene transfer.</title>
        <authorList>
            <person name="Misner I."/>
            <person name="Blouin N."/>
            <person name="Leonard G."/>
            <person name="Richards T.A."/>
            <person name="Lane C.E."/>
        </authorList>
    </citation>
    <scope>NUCLEOTIDE SEQUENCE [LARGE SCALE GENOMIC DNA]</scope>
    <source>
        <strain evidence="1 2">ATCC 34112</strain>
    </source>
</reference>
<keyword evidence="2" id="KW-1185">Reference proteome</keyword>
<evidence type="ECO:0008006" key="3">
    <source>
        <dbReference type="Google" id="ProtNLM"/>
    </source>
</evidence>
<sequence length="258" mass="29299">MASVTCVNVENGHATTIAVEKDCLIATLKNLIAISFMKHLDTLHLFQAAENGTWLSTTSSDITDLKMGSKSARIQMLISTDREIDALDLISKHHADMPTPSQQLRDFLGKELPVKITLNDTFYELVNEDESFKKSDIANKNFELKFQKKYDWKTTMIALSPVIKPSIPDVRADIQATFHHLWDFLIANVIESVATGYFNRFPTLSSLPEEYLPDMCFYYTGGLNGDVGVFRTEEDEHTLLPFDKLKWKYGDVPFIFGF</sequence>
<dbReference type="EMBL" id="JNBS01002504">
    <property type="protein sequence ID" value="OQR90675.1"/>
    <property type="molecule type" value="Genomic_DNA"/>
</dbReference>
<dbReference type="AlphaFoldDB" id="A0A1V9YY71"/>
<gene>
    <name evidence="1" type="ORF">THRCLA_22527</name>
</gene>
<protein>
    <recommendedName>
        <fullName evidence="3">Crinkler (CRN) family protein</fullName>
    </recommendedName>
</protein>
<name>A0A1V9YY71_9STRA</name>
<accession>A0A1V9YY71</accession>
<comment type="caution">
    <text evidence="1">The sequence shown here is derived from an EMBL/GenBank/DDBJ whole genome shotgun (WGS) entry which is preliminary data.</text>
</comment>
<evidence type="ECO:0000313" key="2">
    <source>
        <dbReference type="Proteomes" id="UP000243217"/>
    </source>
</evidence>
<organism evidence="1 2">
    <name type="scientific">Thraustotheca clavata</name>
    <dbReference type="NCBI Taxonomy" id="74557"/>
    <lineage>
        <taxon>Eukaryota</taxon>
        <taxon>Sar</taxon>
        <taxon>Stramenopiles</taxon>
        <taxon>Oomycota</taxon>
        <taxon>Saprolegniomycetes</taxon>
        <taxon>Saprolegniales</taxon>
        <taxon>Achlyaceae</taxon>
        <taxon>Thraustotheca</taxon>
    </lineage>
</organism>
<evidence type="ECO:0000313" key="1">
    <source>
        <dbReference type="EMBL" id="OQR90675.1"/>
    </source>
</evidence>